<dbReference type="Pfam" id="PF13643">
    <property type="entry name" value="DUF4145"/>
    <property type="match status" value="1"/>
</dbReference>
<organism evidence="2 3">
    <name type="scientific">Pseudomonas fulva</name>
    <dbReference type="NCBI Taxonomy" id="47880"/>
    <lineage>
        <taxon>Bacteria</taxon>
        <taxon>Pseudomonadati</taxon>
        <taxon>Pseudomonadota</taxon>
        <taxon>Gammaproteobacteria</taxon>
        <taxon>Pseudomonadales</taxon>
        <taxon>Pseudomonadaceae</taxon>
        <taxon>Pseudomonas</taxon>
    </lineage>
</organism>
<dbReference type="AlphaFoldDB" id="A0A7S9LE29"/>
<evidence type="ECO:0000313" key="2">
    <source>
        <dbReference type="EMBL" id="QPH47399.1"/>
    </source>
</evidence>
<dbReference type="Proteomes" id="UP000594430">
    <property type="component" value="Chromosome"/>
</dbReference>
<gene>
    <name evidence="2" type="ORF">IZU98_13325</name>
</gene>
<dbReference type="EMBL" id="CP064946">
    <property type="protein sequence ID" value="QPH47399.1"/>
    <property type="molecule type" value="Genomic_DNA"/>
</dbReference>
<accession>A0A7S9LE29</accession>
<feature type="domain" description="DUF4145" evidence="1">
    <location>
        <begin position="101"/>
        <end position="188"/>
    </location>
</feature>
<name>A0A7S9LE29_9PSED</name>
<protein>
    <submittedName>
        <fullName evidence="2">DUF4145 domain-containing protein</fullName>
    </submittedName>
</protein>
<reference evidence="2 3" key="1">
    <citation type="submission" date="2020-11" db="EMBL/GenBank/DDBJ databases">
        <title>Pseudomonas fulva producing VIM-24.</title>
        <authorList>
            <person name="Liu S."/>
        </authorList>
    </citation>
    <scope>NUCLEOTIDE SEQUENCE [LARGE SCALE GENOMIC DNA]</scope>
    <source>
        <strain evidence="2 3">ZDHY414</strain>
    </source>
</reference>
<evidence type="ECO:0000259" key="1">
    <source>
        <dbReference type="Pfam" id="PF13643"/>
    </source>
</evidence>
<evidence type="ECO:0000313" key="3">
    <source>
        <dbReference type="Proteomes" id="UP000594430"/>
    </source>
</evidence>
<sequence length="220" mass="24889">MPKPAVFWSHCNRCAHATKHVCLKERTKDFSDSWNGEYDYSWSKTSRLLECCGCEELTLRVDWWHSEYDASDESEYYPPRVSRQPPGWLKHLPREWHNMMREIYSALHANSRRLAMMGARTIVDMYMNDTLGDVGGFAKKLNQLVTDGHLAKQDQEILAVALEAGHAASHRGHQPSSADLNHVIDIVENLLQKRALAKAAATLKAKTPVRALAPPATKTP</sequence>
<proteinExistence type="predicted"/>
<dbReference type="InterPro" id="IPR025285">
    <property type="entry name" value="DUF4145"/>
</dbReference>